<dbReference type="Proteomes" id="UP001595823">
    <property type="component" value="Unassembled WGS sequence"/>
</dbReference>
<evidence type="ECO:0008006" key="3">
    <source>
        <dbReference type="Google" id="ProtNLM"/>
    </source>
</evidence>
<dbReference type="RefSeq" id="WP_380619641.1">
    <property type="nucleotide sequence ID" value="NZ_JBHSDK010000012.1"/>
</dbReference>
<gene>
    <name evidence="1" type="ORF">ACFPET_08265</name>
</gene>
<keyword evidence="2" id="KW-1185">Reference proteome</keyword>
<comment type="caution">
    <text evidence="1">The sequence shown here is derived from an EMBL/GenBank/DDBJ whole genome shotgun (WGS) entry which is preliminary data.</text>
</comment>
<evidence type="ECO:0000313" key="1">
    <source>
        <dbReference type="EMBL" id="MFC4335190.1"/>
    </source>
</evidence>
<name>A0ABV8TWN8_9ACTN</name>
<accession>A0ABV8TWN8</accession>
<protein>
    <recommendedName>
        <fullName evidence="3">TFIIB-like protein</fullName>
    </recommendedName>
</protein>
<organism evidence="1 2">
    <name type="scientific">Salininema proteolyticum</name>
    <dbReference type="NCBI Taxonomy" id="1607685"/>
    <lineage>
        <taxon>Bacteria</taxon>
        <taxon>Bacillati</taxon>
        <taxon>Actinomycetota</taxon>
        <taxon>Actinomycetes</taxon>
        <taxon>Glycomycetales</taxon>
        <taxon>Glycomycetaceae</taxon>
        <taxon>Salininema</taxon>
    </lineage>
</organism>
<dbReference type="EMBL" id="JBHSDK010000012">
    <property type="protein sequence ID" value="MFC4335190.1"/>
    <property type="molecule type" value="Genomic_DNA"/>
</dbReference>
<sequence>MSDYRACPICPAYGHEEANLWVRERVCEHCRGRLASHLAALPAQWKRLDATPIRGETERVGGTWRVSVGARLAVLDQLVPATATHLAPLVGDAGDQEGRLPAAQLLAAIVDDWQSARVLADGRREDGPLLGVTAMCAWLSDRLEWACRHHADALADQGAELRAAVGHLRALNGDLPRRSRMLPGVPCPGCDQTALYHLSGGDDVACSRCGLTGSWEDYHRWIKLLAAYMRPKFQGPEGDRYDADRDQ</sequence>
<proteinExistence type="predicted"/>
<reference evidence="2" key="1">
    <citation type="journal article" date="2019" name="Int. J. Syst. Evol. Microbiol.">
        <title>The Global Catalogue of Microorganisms (GCM) 10K type strain sequencing project: providing services to taxonomists for standard genome sequencing and annotation.</title>
        <authorList>
            <consortium name="The Broad Institute Genomics Platform"/>
            <consortium name="The Broad Institute Genome Sequencing Center for Infectious Disease"/>
            <person name="Wu L."/>
            <person name="Ma J."/>
        </authorList>
    </citation>
    <scope>NUCLEOTIDE SEQUENCE [LARGE SCALE GENOMIC DNA]</scope>
    <source>
        <strain evidence="2">IBRC-M 10908</strain>
    </source>
</reference>
<evidence type="ECO:0000313" key="2">
    <source>
        <dbReference type="Proteomes" id="UP001595823"/>
    </source>
</evidence>